<feature type="non-terminal residue" evidence="1">
    <location>
        <position position="33"/>
    </location>
</feature>
<accession>X0YFP6</accession>
<comment type="caution">
    <text evidence="1">The sequence shown here is derived from an EMBL/GenBank/DDBJ whole genome shotgun (WGS) entry which is preliminary data.</text>
</comment>
<gene>
    <name evidence="1" type="ORF">S01H1_80215</name>
</gene>
<dbReference type="EMBL" id="BARS01054145">
    <property type="protein sequence ID" value="GAG46022.1"/>
    <property type="molecule type" value="Genomic_DNA"/>
</dbReference>
<reference evidence="1" key="1">
    <citation type="journal article" date="2014" name="Front. Microbiol.">
        <title>High frequency of phylogenetically diverse reductive dehalogenase-homologous genes in deep subseafloor sedimentary metagenomes.</title>
        <authorList>
            <person name="Kawai M."/>
            <person name="Futagami T."/>
            <person name="Toyoda A."/>
            <person name="Takaki Y."/>
            <person name="Nishi S."/>
            <person name="Hori S."/>
            <person name="Arai W."/>
            <person name="Tsubouchi T."/>
            <person name="Morono Y."/>
            <person name="Uchiyama I."/>
            <person name="Ito T."/>
            <person name="Fujiyama A."/>
            <person name="Inagaki F."/>
            <person name="Takami H."/>
        </authorList>
    </citation>
    <scope>NUCLEOTIDE SEQUENCE</scope>
    <source>
        <strain evidence="1">Expedition CK06-06</strain>
    </source>
</reference>
<organism evidence="1">
    <name type="scientific">marine sediment metagenome</name>
    <dbReference type="NCBI Taxonomy" id="412755"/>
    <lineage>
        <taxon>unclassified sequences</taxon>
        <taxon>metagenomes</taxon>
        <taxon>ecological metagenomes</taxon>
    </lineage>
</organism>
<evidence type="ECO:0000313" key="1">
    <source>
        <dbReference type="EMBL" id="GAG46022.1"/>
    </source>
</evidence>
<name>X0YFP6_9ZZZZ</name>
<protein>
    <submittedName>
        <fullName evidence="1">Uncharacterized protein</fullName>
    </submittedName>
</protein>
<proteinExistence type="predicted"/>
<sequence>MNNKNPFVYQFLTMYSQSDRSTGGTRGYDQMTY</sequence>
<dbReference type="AlphaFoldDB" id="X0YFP6"/>